<sequence length="257" mass="29648">MPYNRRRGSPPFPPHTPRSDESRASFHATRSLLSTHHHAPFRLFHCKILIQRDPQTTSPAQSYRHTHAQLQHTLKVKRYATCEPTVHSRRYGAKIQVGHRNELAPLLHYTKLIDDENTRVSELKKVLTGIQGESYKPHVACQAHEHSDCTDTTYRERPATLARRTRPVRMRSTTDLNPQSNTHEKLVIWELRASKPQSNQALKQYLVSDESDTTWEEQTVSYPRRNGENWRRSDSHMASQPESCTDTATTTPASQQI</sequence>
<evidence type="ECO:0000313" key="3">
    <source>
        <dbReference type="Proteomes" id="UP000521943"/>
    </source>
</evidence>
<evidence type="ECO:0000256" key="1">
    <source>
        <dbReference type="SAM" id="MobiDB-lite"/>
    </source>
</evidence>
<organism evidence="2 3">
    <name type="scientific">Ephemerocybe angulata</name>
    <dbReference type="NCBI Taxonomy" id="980116"/>
    <lineage>
        <taxon>Eukaryota</taxon>
        <taxon>Fungi</taxon>
        <taxon>Dikarya</taxon>
        <taxon>Basidiomycota</taxon>
        <taxon>Agaricomycotina</taxon>
        <taxon>Agaricomycetes</taxon>
        <taxon>Agaricomycetidae</taxon>
        <taxon>Agaricales</taxon>
        <taxon>Agaricineae</taxon>
        <taxon>Psathyrellaceae</taxon>
        <taxon>Ephemerocybe</taxon>
    </lineage>
</organism>
<accession>A0A8H6HYM9</accession>
<name>A0A8H6HYM9_9AGAR</name>
<comment type="caution">
    <text evidence="2">The sequence shown here is derived from an EMBL/GenBank/DDBJ whole genome shotgun (WGS) entry which is preliminary data.</text>
</comment>
<keyword evidence="3" id="KW-1185">Reference proteome</keyword>
<reference evidence="2 3" key="1">
    <citation type="submission" date="2020-07" db="EMBL/GenBank/DDBJ databases">
        <title>Comparative genomics of pyrophilous fungi reveals a link between fire events and developmental genes.</title>
        <authorList>
            <consortium name="DOE Joint Genome Institute"/>
            <person name="Steindorff A.S."/>
            <person name="Carver A."/>
            <person name="Calhoun S."/>
            <person name="Stillman K."/>
            <person name="Liu H."/>
            <person name="Lipzen A."/>
            <person name="Pangilinan J."/>
            <person name="Labutti K."/>
            <person name="Bruns T.D."/>
            <person name="Grigoriev I.V."/>
        </authorList>
    </citation>
    <scope>NUCLEOTIDE SEQUENCE [LARGE SCALE GENOMIC DNA]</scope>
    <source>
        <strain evidence="2 3">CBS 144469</strain>
    </source>
</reference>
<evidence type="ECO:0000313" key="2">
    <source>
        <dbReference type="EMBL" id="KAF6754889.1"/>
    </source>
</evidence>
<feature type="region of interest" description="Disordered" evidence="1">
    <location>
        <begin position="1"/>
        <end position="25"/>
    </location>
</feature>
<dbReference type="AlphaFoldDB" id="A0A8H6HYM9"/>
<proteinExistence type="predicted"/>
<dbReference type="EMBL" id="JACGCI010000032">
    <property type="protein sequence ID" value="KAF6754889.1"/>
    <property type="molecule type" value="Genomic_DNA"/>
</dbReference>
<feature type="compositionally biased region" description="Polar residues" evidence="1">
    <location>
        <begin position="236"/>
        <end position="257"/>
    </location>
</feature>
<feature type="region of interest" description="Disordered" evidence="1">
    <location>
        <begin position="212"/>
        <end position="257"/>
    </location>
</feature>
<dbReference type="Proteomes" id="UP000521943">
    <property type="component" value="Unassembled WGS sequence"/>
</dbReference>
<gene>
    <name evidence="2" type="ORF">DFP72DRAFT_1169879</name>
</gene>
<protein>
    <submittedName>
        <fullName evidence="2">Uncharacterized protein</fullName>
    </submittedName>
</protein>
<feature type="compositionally biased region" description="Basic and acidic residues" evidence="1">
    <location>
        <begin position="225"/>
        <end position="235"/>
    </location>
</feature>